<keyword evidence="3" id="KW-1185">Reference proteome</keyword>
<keyword evidence="1" id="KW-1133">Transmembrane helix</keyword>
<name>A0A7K1UT30_9NOCA</name>
<evidence type="ECO:0000256" key="1">
    <source>
        <dbReference type="SAM" id="Phobius"/>
    </source>
</evidence>
<sequence>MGTPPKSQPGPGGTPAEGRGLVIAAFAAAALALLVPCLFGWAGILLGLAANQRGQPLAKEAVWTSVATMCLGFVLTVVVRKYWLT</sequence>
<reference evidence="2 3" key="1">
    <citation type="submission" date="2019-12" db="EMBL/GenBank/DDBJ databases">
        <title>Nocardia sp. nov. ET3-3 isolated from soil.</title>
        <authorList>
            <person name="Kanchanasin P."/>
            <person name="Tanasupawat S."/>
            <person name="Yuki M."/>
            <person name="Kudo T."/>
        </authorList>
    </citation>
    <scope>NUCLEOTIDE SEQUENCE [LARGE SCALE GENOMIC DNA]</scope>
    <source>
        <strain evidence="2 3">ET3-3</strain>
    </source>
</reference>
<feature type="transmembrane region" description="Helical" evidence="1">
    <location>
        <begin position="20"/>
        <end position="49"/>
    </location>
</feature>
<proteinExistence type="predicted"/>
<keyword evidence="1" id="KW-0472">Membrane</keyword>
<evidence type="ECO:0000313" key="2">
    <source>
        <dbReference type="EMBL" id="MVU77504.1"/>
    </source>
</evidence>
<dbReference type="AlphaFoldDB" id="A0A7K1UT30"/>
<gene>
    <name evidence="2" type="ORF">GPX89_09620</name>
</gene>
<protein>
    <recommendedName>
        <fullName evidence="4">DUF4190 domain-containing protein</fullName>
    </recommendedName>
</protein>
<keyword evidence="1" id="KW-0812">Transmembrane</keyword>
<evidence type="ECO:0008006" key="4">
    <source>
        <dbReference type="Google" id="ProtNLM"/>
    </source>
</evidence>
<evidence type="ECO:0000313" key="3">
    <source>
        <dbReference type="Proteomes" id="UP000466794"/>
    </source>
</evidence>
<organism evidence="2 3">
    <name type="scientific">Nocardia terrae</name>
    <dbReference type="NCBI Taxonomy" id="2675851"/>
    <lineage>
        <taxon>Bacteria</taxon>
        <taxon>Bacillati</taxon>
        <taxon>Actinomycetota</taxon>
        <taxon>Actinomycetes</taxon>
        <taxon>Mycobacteriales</taxon>
        <taxon>Nocardiaceae</taxon>
        <taxon>Nocardia</taxon>
    </lineage>
</organism>
<dbReference type="RefSeq" id="WP_157386831.1">
    <property type="nucleotide sequence ID" value="NZ_WRPP01000001.1"/>
</dbReference>
<comment type="caution">
    <text evidence="2">The sequence shown here is derived from an EMBL/GenBank/DDBJ whole genome shotgun (WGS) entry which is preliminary data.</text>
</comment>
<dbReference type="Proteomes" id="UP000466794">
    <property type="component" value="Unassembled WGS sequence"/>
</dbReference>
<dbReference type="EMBL" id="WRPP01000001">
    <property type="protein sequence ID" value="MVU77504.1"/>
    <property type="molecule type" value="Genomic_DNA"/>
</dbReference>
<accession>A0A7K1UT30</accession>
<feature type="transmembrane region" description="Helical" evidence="1">
    <location>
        <begin position="61"/>
        <end position="83"/>
    </location>
</feature>